<gene>
    <name evidence="1" type="ORF">FE810_09020</name>
</gene>
<protein>
    <submittedName>
        <fullName evidence="1">Sulfotransferase family protein</fullName>
    </submittedName>
</protein>
<dbReference type="OrthoDB" id="288532at2"/>
<keyword evidence="1" id="KW-0808">Transferase</keyword>
<dbReference type="GO" id="GO:0008146">
    <property type="term" value="F:sulfotransferase activity"/>
    <property type="evidence" value="ECO:0007669"/>
    <property type="project" value="InterPro"/>
</dbReference>
<dbReference type="AlphaFoldDB" id="A0A5R9IKF2"/>
<evidence type="ECO:0000313" key="1">
    <source>
        <dbReference type="EMBL" id="TLU65059.1"/>
    </source>
</evidence>
<dbReference type="EMBL" id="VCBC01000008">
    <property type="protein sequence ID" value="TLU65059.1"/>
    <property type="molecule type" value="Genomic_DNA"/>
</dbReference>
<dbReference type="GO" id="GO:0016020">
    <property type="term" value="C:membrane"/>
    <property type="evidence" value="ECO:0007669"/>
    <property type="project" value="InterPro"/>
</dbReference>
<dbReference type="RefSeq" id="WP_138319729.1">
    <property type="nucleotide sequence ID" value="NZ_VCBC01000008.1"/>
</dbReference>
<dbReference type="InterPro" id="IPR005331">
    <property type="entry name" value="Sulfotransferase"/>
</dbReference>
<name>A0A5R9IKF2_9GAMM</name>
<proteinExistence type="predicted"/>
<dbReference type="Proteomes" id="UP000307790">
    <property type="component" value="Unassembled WGS sequence"/>
</dbReference>
<keyword evidence="2" id="KW-1185">Reference proteome</keyword>
<dbReference type="Gene3D" id="3.40.50.300">
    <property type="entry name" value="P-loop containing nucleotide triphosphate hydrolases"/>
    <property type="match status" value="1"/>
</dbReference>
<dbReference type="SUPFAM" id="SSF52540">
    <property type="entry name" value="P-loop containing nucleoside triphosphate hydrolases"/>
    <property type="match status" value="1"/>
</dbReference>
<comment type="caution">
    <text evidence="1">The sequence shown here is derived from an EMBL/GenBank/DDBJ whole genome shotgun (WGS) entry which is preliminary data.</text>
</comment>
<reference evidence="1 2" key="1">
    <citation type="submission" date="2019-05" db="EMBL/GenBank/DDBJ databases">
        <title>Genome sequences of Thalassotalea litorea 1K03283.</title>
        <authorList>
            <person name="Zhang D."/>
        </authorList>
    </citation>
    <scope>NUCLEOTIDE SEQUENCE [LARGE SCALE GENOMIC DNA]</scope>
    <source>
        <strain evidence="1 2">MCCC 1K03283</strain>
    </source>
</reference>
<organism evidence="1 2">
    <name type="scientific">Thalassotalea litorea</name>
    <dbReference type="NCBI Taxonomy" id="2020715"/>
    <lineage>
        <taxon>Bacteria</taxon>
        <taxon>Pseudomonadati</taxon>
        <taxon>Pseudomonadota</taxon>
        <taxon>Gammaproteobacteria</taxon>
        <taxon>Alteromonadales</taxon>
        <taxon>Colwelliaceae</taxon>
        <taxon>Thalassotalea</taxon>
    </lineage>
</organism>
<evidence type="ECO:0000313" key="2">
    <source>
        <dbReference type="Proteomes" id="UP000307790"/>
    </source>
</evidence>
<sequence>MSTYNVPWKNSKLKEVFSYRLWDSLSIIKQAKKKKHLLNQLKEEKNIILVHIPKTAGVSIITAYRDSFAEARHTTALHYKCLLANDFCKFKTFSIVRNPWARLLSAYNFLMQGGLTVDDRNMGAVLNRECNTFDEFIKNWLPRHSVYSFTHFIPQNEFVCGFGDKIIVDEIVKLESLDSDWVQVTQRLGLPYRRLAKENSTKLEKNYSDFYDDESKEIVAELYKKDIVLFDYDF</sequence>
<dbReference type="InterPro" id="IPR027417">
    <property type="entry name" value="P-loop_NTPase"/>
</dbReference>
<dbReference type="Pfam" id="PF03567">
    <property type="entry name" value="Sulfotransfer_2"/>
    <property type="match status" value="1"/>
</dbReference>
<accession>A0A5R9IKF2</accession>